<accession>A0AAD7KGR1</accession>
<protein>
    <submittedName>
        <fullName evidence="1">Uncharacterized protein</fullName>
    </submittedName>
</protein>
<sequence>MKDGIDFDSSQVKWRDPVGDRSRFKPESQETLQFQFSRLAHGHELEEIGKKEDWLMRISDPMDLSAEIDICLLINLGNDTVNPALAADVKDSCSGCSPIESAENGILGLDGFKDRALQNKPFDVILSWMSWGLSVKMKVLMPLMDGMEAAQCTGRLATGSCGTRRAWTTISSVRGIDESTGYRSNIYTPSYLRKLNTHLAMTADSLRASPFTAPGGMLAEIKLHGRKTFLVLRRCDVMRASVRHYTHAGCVSESLHRQAPRLPRVIHSRECMEASLKTDGSPYQGVIGYRVESYGRLGQF</sequence>
<gene>
    <name evidence="1" type="ORF">DFH07DRAFT_763841</name>
</gene>
<comment type="caution">
    <text evidence="1">The sequence shown here is derived from an EMBL/GenBank/DDBJ whole genome shotgun (WGS) entry which is preliminary data.</text>
</comment>
<dbReference type="Proteomes" id="UP001215280">
    <property type="component" value="Unassembled WGS sequence"/>
</dbReference>
<organism evidence="1 2">
    <name type="scientific">Mycena maculata</name>
    <dbReference type="NCBI Taxonomy" id="230809"/>
    <lineage>
        <taxon>Eukaryota</taxon>
        <taxon>Fungi</taxon>
        <taxon>Dikarya</taxon>
        <taxon>Basidiomycota</taxon>
        <taxon>Agaricomycotina</taxon>
        <taxon>Agaricomycetes</taxon>
        <taxon>Agaricomycetidae</taxon>
        <taxon>Agaricales</taxon>
        <taxon>Marasmiineae</taxon>
        <taxon>Mycenaceae</taxon>
        <taxon>Mycena</taxon>
    </lineage>
</organism>
<dbReference type="AlphaFoldDB" id="A0AAD7KGR1"/>
<reference evidence="1" key="1">
    <citation type="submission" date="2023-03" db="EMBL/GenBank/DDBJ databases">
        <title>Massive genome expansion in bonnet fungi (Mycena s.s.) driven by repeated elements and novel gene families across ecological guilds.</title>
        <authorList>
            <consortium name="Lawrence Berkeley National Laboratory"/>
            <person name="Harder C.B."/>
            <person name="Miyauchi S."/>
            <person name="Viragh M."/>
            <person name="Kuo A."/>
            <person name="Thoen E."/>
            <person name="Andreopoulos B."/>
            <person name="Lu D."/>
            <person name="Skrede I."/>
            <person name="Drula E."/>
            <person name="Henrissat B."/>
            <person name="Morin E."/>
            <person name="Kohler A."/>
            <person name="Barry K."/>
            <person name="LaButti K."/>
            <person name="Morin E."/>
            <person name="Salamov A."/>
            <person name="Lipzen A."/>
            <person name="Mereny Z."/>
            <person name="Hegedus B."/>
            <person name="Baldrian P."/>
            <person name="Stursova M."/>
            <person name="Weitz H."/>
            <person name="Taylor A."/>
            <person name="Grigoriev I.V."/>
            <person name="Nagy L.G."/>
            <person name="Martin F."/>
            <person name="Kauserud H."/>
        </authorList>
    </citation>
    <scope>NUCLEOTIDE SEQUENCE</scope>
    <source>
        <strain evidence="1">CBHHK188m</strain>
    </source>
</reference>
<proteinExistence type="predicted"/>
<keyword evidence="2" id="KW-1185">Reference proteome</keyword>
<evidence type="ECO:0000313" key="2">
    <source>
        <dbReference type="Proteomes" id="UP001215280"/>
    </source>
</evidence>
<dbReference type="EMBL" id="JARJLG010000001">
    <property type="protein sequence ID" value="KAJ7785243.1"/>
    <property type="molecule type" value="Genomic_DNA"/>
</dbReference>
<name>A0AAD7KGR1_9AGAR</name>
<evidence type="ECO:0000313" key="1">
    <source>
        <dbReference type="EMBL" id="KAJ7785243.1"/>
    </source>
</evidence>